<feature type="non-terminal residue" evidence="11">
    <location>
        <position position="205"/>
    </location>
</feature>
<protein>
    <recommendedName>
        <fullName evidence="2">non-specific serine/threonine protein kinase</fullName>
        <ecNumber evidence="2">2.7.11.1</ecNumber>
    </recommendedName>
</protein>
<dbReference type="AlphaFoldDB" id="A0A7K5T4R5"/>
<sequence length="205" mass="23754">GTRVPMEIVLMEKVGSGCYNIIQLLDWLELPDSFVLVMERPESSQDLLQFLLEQEFLCEEMARWLFCQVLEAVRHCTACGVLHRDIKPENLLEDPESSNLKLIDFGCGTFLQERAYTWFARPPECICLGCYHGHKVTIWSLGVLLYVMVCGTLPFEDDHDIVFGQLFFWQQVSPECQHLIQWCLAKHPADRPELEEILGHPWVWG</sequence>
<dbReference type="SMART" id="SM00220">
    <property type="entry name" value="S_TKc"/>
    <property type="match status" value="1"/>
</dbReference>
<evidence type="ECO:0000313" key="12">
    <source>
        <dbReference type="Proteomes" id="UP000524542"/>
    </source>
</evidence>
<dbReference type="InterPro" id="IPR011009">
    <property type="entry name" value="Kinase-like_dom_sf"/>
</dbReference>
<evidence type="ECO:0000256" key="4">
    <source>
        <dbReference type="ARBA" id="ARBA00022679"/>
    </source>
</evidence>
<dbReference type="GO" id="GO:0007346">
    <property type="term" value="P:regulation of mitotic cell cycle"/>
    <property type="evidence" value="ECO:0007669"/>
    <property type="project" value="TreeGrafter"/>
</dbReference>
<dbReference type="Gene3D" id="3.30.200.20">
    <property type="entry name" value="Phosphorylase Kinase, domain 1"/>
    <property type="match status" value="1"/>
</dbReference>
<dbReference type="SUPFAM" id="SSF56112">
    <property type="entry name" value="Protein kinase-like (PK-like)"/>
    <property type="match status" value="1"/>
</dbReference>
<evidence type="ECO:0000256" key="1">
    <source>
        <dbReference type="ARBA" id="ARBA00005505"/>
    </source>
</evidence>
<evidence type="ECO:0000256" key="6">
    <source>
        <dbReference type="ARBA" id="ARBA00022777"/>
    </source>
</evidence>
<evidence type="ECO:0000256" key="3">
    <source>
        <dbReference type="ARBA" id="ARBA00022527"/>
    </source>
</evidence>
<feature type="non-terminal residue" evidence="11">
    <location>
        <position position="1"/>
    </location>
</feature>
<dbReference type="GO" id="GO:0004674">
    <property type="term" value="F:protein serine/threonine kinase activity"/>
    <property type="evidence" value="ECO:0007669"/>
    <property type="project" value="UniProtKB-KW"/>
</dbReference>
<dbReference type="InterPro" id="IPR000719">
    <property type="entry name" value="Prot_kinase_dom"/>
</dbReference>
<comment type="catalytic activity">
    <reaction evidence="9">
        <text>L-seryl-[protein] + ATP = O-phospho-L-seryl-[protein] + ADP + H(+)</text>
        <dbReference type="Rhea" id="RHEA:17989"/>
        <dbReference type="Rhea" id="RHEA-COMP:9863"/>
        <dbReference type="Rhea" id="RHEA-COMP:11604"/>
        <dbReference type="ChEBI" id="CHEBI:15378"/>
        <dbReference type="ChEBI" id="CHEBI:29999"/>
        <dbReference type="ChEBI" id="CHEBI:30616"/>
        <dbReference type="ChEBI" id="CHEBI:83421"/>
        <dbReference type="ChEBI" id="CHEBI:456216"/>
        <dbReference type="EC" id="2.7.11.1"/>
    </reaction>
</comment>
<name>A0A7K5T4R5_9FRIN</name>
<evidence type="ECO:0000256" key="5">
    <source>
        <dbReference type="ARBA" id="ARBA00022741"/>
    </source>
</evidence>
<evidence type="ECO:0000259" key="10">
    <source>
        <dbReference type="PROSITE" id="PS50011"/>
    </source>
</evidence>
<evidence type="ECO:0000256" key="7">
    <source>
        <dbReference type="ARBA" id="ARBA00022840"/>
    </source>
</evidence>
<dbReference type="GO" id="GO:0005737">
    <property type="term" value="C:cytoplasm"/>
    <property type="evidence" value="ECO:0007669"/>
    <property type="project" value="TreeGrafter"/>
</dbReference>
<keyword evidence="12" id="KW-1185">Reference proteome</keyword>
<dbReference type="Proteomes" id="UP000524542">
    <property type="component" value="Unassembled WGS sequence"/>
</dbReference>
<reference evidence="11 12" key="1">
    <citation type="submission" date="2019-09" db="EMBL/GenBank/DDBJ databases">
        <title>Bird 10,000 Genomes (B10K) Project - Family phase.</title>
        <authorList>
            <person name="Zhang G."/>
        </authorList>
    </citation>
    <scope>NUCLEOTIDE SEQUENCE [LARGE SCALE GENOMIC DNA]</scope>
    <source>
        <strain evidence="11">B10K-DU-012-38</strain>
        <tissue evidence="11">Muscle</tissue>
    </source>
</reference>
<dbReference type="EC" id="2.7.11.1" evidence="2"/>
<evidence type="ECO:0000256" key="8">
    <source>
        <dbReference type="ARBA" id="ARBA00047899"/>
    </source>
</evidence>
<keyword evidence="3" id="KW-0723">Serine/threonine-protein kinase</keyword>
<evidence type="ECO:0000256" key="9">
    <source>
        <dbReference type="ARBA" id="ARBA00048679"/>
    </source>
</evidence>
<keyword evidence="7" id="KW-0067">ATP-binding</keyword>
<dbReference type="PANTHER" id="PTHR22984:SF11">
    <property type="entry name" value="AURORA KINASE-RELATED"/>
    <property type="match status" value="1"/>
</dbReference>
<accession>A0A7K5T4R5</accession>
<dbReference type="PROSITE" id="PS50011">
    <property type="entry name" value="PROTEIN_KINASE_DOM"/>
    <property type="match status" value="1"/>
</dbReference>
<comment type="caution">
    <text evidence="11">The sequence shown here is derived from an EMBL/GenBank/DDBJ whole genome shotgun (WGS) entry which is preliminary data.</text>
</comment>
<feature type="domain" description="Protein kinase" evidence="10">
    <location>
        <begin position="1"/>
        <end position="203"/>
    </location>
</feature>
<dbReference type="Gene3D" id="1.10.510.10">
    <property type="entry name" value="Transferase(Phosphotransferase) domain 1"/>
    <property type="match status" value="1"/>
</dbReference>
<dbReference type="PANTHER" id="PTHR22984">
    <property type="entry name" value="SERINE/THREONINE-PROTEIN KINASE PIM"/>
    <property type="match status" value="1"/>
</dbReference>
<evidence type="ECO:0000313" key="11">
    <source>
        <dbReference type="EMBL" id="NWT98785.1"/>
    </source>
</evidence>
<proteinExistence type="inferred from homology"/>
<dbReference type="EMBL" id="VZRH01004765">
    <property type="protein sequence ID" value="NWT98785.1"/>
    <property type="molecule type" value="Genomic_DNA"/>
</dbReference>
<comment type="catalytic activity">
    <reaction evidence="8">
        <text>L-threonyl-[protein] + ATP = O-phospho-L-threonyl-[protein] + ADP + H(+)</text>
        <dbReference type="Rhea" id="RHEA:46608"/>
        <dbReference type="Rhea" id="RHEA-COMP:11060"/>
        <dbReference type="Rhea" id="RHEA-COMP:11605"/>
        <dbReference type="ChEBI" id="CHEBI:15378"/>
        <dbReference type="ChEBI" id="CHEBI:30013"/>
        <dbReference type="ChEBI" id="CHEBI:30616"/>
        <dbReference type="ChEBI" id="CHEBI:61977"/>
        <dbReference type="ChEBI" id="CHEBI:456216"/>
        <dbReference type="EC" id="2.7.11.1"/>
    </reaction>
</comment>
<organism evidence="11 12">
    <name type="scientific">Urocynchramus pylzowi</name>
    <dbReference type="NCBI Taxonomy" id="571890"/>
    <lineage>
        <taxon>Eukaryota</taxon>
        <taxon>Metazoa</taxon>
        <taxon>Chordata</taxon>
        <taxon>Craniata</taxon>
        <taxon>Vertebrata</taxon>
        <taxon>Euteleostomi</taxon>
        <taxon>Archelosauria</taxon>
        <taxon>Archosauria</taxon>
        <taxon>Dinosauria</taxon>
        <taxon>Saurischia</taxon>
        <taxon>Theropoda</taxon>
        <taxon>Coelurosauria</taxon>
        <taxon>Aves</taxon>
        <taxon>Neognathae</taxon>
        <taxon>Neoaves</taxon>
        <taxon>Telluraves</taxon>
        <taxon>Australaves</taxon>
        <taxon>Passeriformes</taxon>
        <taxon>Passeroidea</taxon>
        <taxon>Fringillidae</taxon>
        <taxon>Urocynchramus</taxon>
    </lineage>
</organism>
<keyword evidence="5" id="KW-0547">Nucleotide-binding</keyword>
<dbReference type="GO" id="GO:0043066">
    <property type="term" value="P:negative regulation of apoptotic process"/>
    <property type="evidence" value="ECO:0007669"/>
    <property type="project" value="TreeGrafter"/>
</dbReference>
<gene>
    <name evidence="11" type="primary">Pim1_1</name>
    <name evidence="11" type="ORF">UROPYL_R08961</name>
</gene>
<dbReference type="Pfam" id="PF00069">
    <property type="entry name" value="Pkinase"/>
    <property type="match status" value="1"/>
</dbReference>
<keyword evidence="6 11" id="KW-0418">Kinase</keyword>
<comment type="similarity">
    <text evidence="1">Belongs to the protein kinase superfamily. CAMK Ser/Thr protein kinase family. PIM subfamily.</text>
</comment>
<keyword evidence="4" id="KW-0808">Transferase</keyword>
<dbReference type="InterPro" id="IPR051138">
    <property type="entry name" value="PIM_Ser/Thr_kinase"/>
</dbReference>
<dbReference type="GO" id="GO:0005524">
    <property type="term" value="F:ATP binding"/>
    <property type="evidence" value="ECO:0007669"/>
    <property type="project" value="UniProtKB-KW"/>
</dbReference>
<evidence type="ECO:0000256" key="2">
    <source>
        <dbReference type="ARBA" id="ARBA00012513"/>
    </source>
</evidence>